<sequence>MAKKQRGEYVLHIKTSGGSPNRTIGSLQQADLLVNLLGPPAGLGPNLTRRICIIQEYGRRPGAVNTTTFVGENRSIVTTSDDKGLHVWEWDISVDIKYIADPMMLTIPAVTPPQTATMATAKYTSVELLLRTADTGSIRRTQILEFLLQLAEAGHFHSNLTLDVVYKIELEVHKIPITSSVFRTTWLRGLRELRYRFWVSVDSV</sequence>
<evidence type="ECO:0000313" key="2">
    <source>
        <dbReference type="Proteomes" id="UP001562425"/>
    </source>
</evidence>
<dbReference type="PANTHER" id="PTHR43979:SF1">
    <property type="entry name" value="PRE-MRNA-PROCESSING FACTOR 17"/>
    <property type="match status" value="1"/>
</dbReference>
<comment type="caution">
    <text evidence="1">The sequence shown here is derived from an EMBL/GenBank/DDBJ whole genome shotgun (WGS) entry which is preliminary data.</text>
</comment>
<dbReference type="InterPro" id="IPR032847">
    <property type="entry name" value="PRPF17"/>
</dbReference>
<organism evidence="1 2">
    <name type="scientific">Culex pipiens pipiens</name>
    <name type="common">Northern house mosquito</name>
    <dbReference type="NCBI Taxonomy" id="38569"/>
    <lineage>
        <taxon>Eukaryota</taxon>
        <taxon>Metazoa</taxon>
        <taxon>Ecdysozoa</taxon>
        <taxon>Arthropoda</taxon>
        <taxon>Hexapoda</taxon>
        <taxon>Insecta</taxon>
        <taxon>Pterygota</taxon>
        <taxon>Neoptera</taxon>
        <taxon>Endopterygota</taxon>
        <taxon>Diptera</taxon>
        <taxon>Nematocera</taxon>
        <taxon>Culicoidea</taxon>
        <taxon>Culicidae</taxon>
        <taxon>Culicinae</taxon>
        <taxon>Culicini</taxon>
        <taxon>Culex</taxon>
        <taxon>Culex</taxon>
    </lineage>
</organism>
<dbReference type="AlphaFoldDB" id="A0ABD1DQ29"/>
<dbReference type="PANTHER" id="PTHR43979">
    <property type="entry name" value="PRE-MRNA-PROCESSING FACTOR 17"/>
    <property type="match status" value="1"/>
</dbReference>
<gene>
    <name evidence="1" type="ORF">pipiens_006524</name>
</gene>
<dbReference type="EMBL" id="JBEHCU010004600">
    <property type="protein sequence ID" value="KAL1401539.1"/>
    <property type="molecule type" value="Genomic_DNA"/>
</dbReference>
<name>A0ABD1DQ29_CULPP</name>
<dbReference type="Proteomes" id="UP001562425">
    <property type="component" value="Unassembled WGS sequence"/>
</dbReference>
<evidence type="ECO:0000313" key="1">
    <source>
        <dbReference type="EMBL" id="KAL1401539.1"/>
    </source>
</evidence>
<accession>A0ABD1DQ29</accession>
<keyword evidence="2" id="KW-1185">Reference proteome</keyword>
<protein>
    <submittedName>
        <fullName evidence="1">Uncharacterized protein</fullName>
    </submittedName>
</protein>
<proteinExistence type="predicted"/>
<reference evidence="1 2" key="1">
    <citation type="submission" date="2024-05" db="EMBL/GenBank/DDBJ databases">
        <title>Culex pipiens pipiens assembly and annotation.</title>
        <authorList>
            <person name="Alout H."/>
            <person name="Durand T."/>
        </authorList>
    </citation>
    <scope>NUCLEOTIDE SEQUENCE [LARGE SCALE GENOMIC DNA]</scope>
    <source>
        <strain evidence="1">HA-2024</strain>
        <tissue evidence="1">Whole body</tissue>
    </source>
</reference>